<dbReference type="Pfam" id="PF00067">
    <property type="entry name" value="p450"/>
    <property type="match status" value="1"/>
</dbReference>
<dbReference type="InterPro" id="IPR001128">
    <property type="entry name" value="Cyt_P450"/>
</dbReference>
<evidence type="ECO:0000256" key="5">
    <source>
        <dbReference type="ARBA" id="ARBA00023002"/>
    </source>
</evidence>
<dbReference type="AlphaFoldDB" id="A0A4S8L2E6"/>
<feature type="non-terminal residue" evidence="9">
    <location>
        <position position="1"/>
    </location>
</feature>
<dbReference type="GO" id="GO:0020037">
    <property type="term" value="F:heme binding"/>
    <property type="evidence" value="ECO:0007669"/>
    <property type="project" value="InterPro"/>
</dbReference>
<evidence type="ECO:0000256" key="1">
    <source>
        <dbReference type="ARBA" id="ARBA00001971"/>
    </source>
</evidence>
<dbReference type="InterPro" id="IPR047146">
    <property type="entry name" value="Cyt_P450_E_CYP52_fungi"/>
</dbReference>
<evidence type="ECO:0000256" key="4">
    <source>
        <dbReference type="ARBA" id="ARBA00022723"/>
    </source>
</evidence>
<evidence type="ECO:0000256" key="3">
    <source>
        <dbReference type="ARBA" id="ARBA00022617"/>
    </source>
</evidence>
<evidence type="ECO:0008006" key="11">
    <source>
        <dbReference type="Google" id="ProtNLM"/>
    </source>
</evidence>
<dbReference type="OrthoDB" id="1470350at2759"/>
<keyword evidence="3 8" id="KW-0349">Heme</keyword>
<dbReference type="InterPro" id="IPR017972">
    <property type="entry name" value="Cyt_P450_CS"/>
</dbReference>
<dbReference type="GO" id="GO:0004497">
    <property type="term" value="F:monooxygenase activity"/>
    <property type="evidence" value="ECO:0007669"/>
    <property type="project" value="UniProtKB-KW"/>
</dbReference>
<evidence type="ECO:0000256" key="6">
    <source>
        <dbReference type="ARBA" id="ARBA00023004"/>
    </source>
</evidence>
<sequence>HTASLHRGPDLWGSTALEFDPDQFLDPRVHEYLTPNPFIFPLFNIGPRICLGQQLAYSNASFFLVRSLQRFGRIELVEEAMLLRGKVPKEWKEEEGRFTDEESFDVCAML</sequence>
<dbReference type="PROSITE" id="PS00086">
    <property type="entry name" value="CYTOCHROME_P450"/>
    <property type="match status" value="1"/>
</dbReference>
<keyword evidence="5 8" id="KW-0560">Oxidoreductase</keyword>
<organism evidence="9 10">
    <name type="scientific">Dendrothele bispora (strain CBS 962.96)</name>
    <dbReference type="NCBI Taxonomy" id="1314807"/>
    <lineage>
        <taxon>Eukaryota</taxon>
        <taxon>Fungi</taxon>
        <taxon>Dikarya</taxon>
        <taxon>Basidiomycota</taxon>
        <taxon>Agaricomycotina</taxon>
        <taxon>Agaricomycetes</taxon>
        <taxon>Agaricomycetidae</taxon>
        <taxon>Agaricales</taxon>
        <taxon>Agaricales incertae sedis</taxon>
        <taxon>Dendrothele</taxon>
    </lineage>
</organism>
<proteinExistence type="inferred from homology"/>
<keyword evidence="6 8" id="KW-0408">Iron</keyword>
<evidence type="ECO:0000256" key="7">
    <source>
        <dbReference type="ARBA" id="ARBA00023033"/>
    </source>
</evidence>
<name>A0A4S8L2E6_DENBC</name>
<dbReference type="SUPFAM" id="SSF48264">
    <property type="entry name" value="Cytochrome P450"/>
    <property type="match status" value="1"/>
</dbReference>
<dbReference type="EMBL" id="ML179723">
    <property type="protein sequence ID" value="THU82560.1"/>
    <property type="molecule type" value="Genomic_DNA"/>
</dbReference>
<gene>
    <name evidence="9" type="ORF">K435DRAFT_933081</name>
</gene>
<evidence type="ECO:0000313" key="10">
    <source>
        <dbReference type="Proteomes" id="UP000297245"/>
    </source>
</evidence>
<dbReference type="GO" id="GO:0016705">
    <property type="term" value="F:oxidoreductase activity, acting on paired donors, with incorporation or reduction of molecular oxygen"/>
    <property type="evidence" value="ECO:0007669"/>
    <property type="project" value="InterPro"/>
</dbReference>
<dbReference type="Proteomes" id="UP000297245">
    <property type="component" value="Unassembled WGS sequence"/>
</dbReference>
<evidence type="ECO:0000256" key="2">
    <source>
        <dbReference type="ARBA" id="ARBA00010617"/>
    </source>
</evidence>
<protein>
    <recommendedName>
        <fullName evidence="11">Cytochrome P450</fullName>
    </recommendedName>
</protein>
<evidence type="ECO:0000313" key="9">
    <source>
        <dbReference type="EMBL" id="THU82560.1"/>
    </source>
</evidence>
<accession>A0A4S8L2E6</accession>
<keyword evidence="7 8" id="KW-0503">Monooxygenase</keyword>
<comment type="cofactor">
    <cofactor evidence="1">
        <name>heme</name>
        <dbReference type="ChEBI" id="CHEBI:30413"/>
    </cofactor>
</comment>
<reference evidence="9 10" key="1">
    <citation type="journal article" date="2019" name="Nat. Ecol. Evol.">
        <title>Megaphylogeny resolves global patterns of mushroom evolution.</title>
        <authorList>
            <person name="Varga T."/>
            <person name="Krizsan K."/>
            <person name="Foldi C."/>
            <person name="Dima B."/>
            <person name="Sanchez-Garcia M."/>
            <person name="Sanchez-Ramirez S."/>
            <person name="Szollosi G.J."/>
            <person name="Szarkandi J.G."/>
            <person name="Papp V."/>
            <person name="Albert L."/>
            <person name="Andreopoulos W."/>
            <person name="Angelini C."/>
            <person name="Antonin V."/>
            <person name="Barry K.W."/>
            <person name="Bougher N.L."/>
            <person name="Buchanan P."/>
            <person name="Buyck B."/>
            <person name="Bense V."/>
            <person name="Catcheside P."/>
            <person name="Chovatia M."/>
            <person name="Cooper J."/>
            <person name="Damon W."/>
            <person name="Desjardin D."/>
            <person name="Finy P."/>
            <person name="Geml J."/>
            <person name="Haridas S."/>
            <person name="Hughes K."/>
            <person name="Justo A."/>
            <person name="Karasinski D."/>
            <person name="Kautmanova I."/>
            <person name="Kiss B."/>
            <person name="Kocsube S."/>
            <person name="Kotiranta H."/>
            <person name="LaButti K.M."/>
            <person name="Lechner B.E."/>
            <person name="Liimatainen K."/>
            <person name="Lipzen A."/>
            <person name="Lukacs Z."/>
            <person name="Mihaltcheva S."/>
            <person name="Morgado L.N."/>
            <person name="Niskanen T."/>
            <person name="Noordeloos M.E."/>
            <person name="Ohm R.A."/>
            <person name="Ortiz-Santana B."/>
            <person name="Ovrebo C."/>
            <person name="Racz N."/>
            <person name="Riley R."/>
            <person name="Savchenko A."/>
            <person name="Shiryaev A."/>
            <person name="Soop K."/>
            <person name="Spirin V."/>
            <person name="Szebenyi C."/>
            <person name="Tomsovsky M."/>
            <person name="Tulloss R.E."/>
            <person name="Uehling J."/>
            <person name="Grigoriev I.V."/>
            <person name="Vagvolgyi C."/>
            <person name="Papp T."/>
            <person name="Martin F.M."/>
            <person name="Miettinen O."/>
            <person name="Hibbett D.S."/>
            <person name="Nagy L.G."/>
        </authorList>
    </citation>
    <scope>NUCLEOTIDE SEQUENCE [LARGE SCALE GENOMIC DNA]</scope>
    <source>
        <strain evidence="9 10">CBS 962.96</strain>
    </source>
</reference>
<comment type="similarity">
    <text evidence="2 8">Belongs to the cytochrome P450 family.</text>
</comment>
<dbReference type="PANTHER" id="PTHR24287:SF1">
    <property type="entry name" value="P450, PUTATIVE (EUROFUNG)-RELATED"/>
    <property type="match status" value="1"/>
</dbReference>
<dbReference type="Gene3D" id="1.10.630.10">
    <property type="entry name" value="Cytochrome P450"/>
    <property type="match status" value="1"/>
</dbReference>
<dbReference type="GO" id="GO:0005506">
    <property type="term" value="F:iron ion binding"/>
    <property type="evidence" value="ECO:0007669"/>
    <property type="project" value="InterPro"/>
</dbReference>
<keyword evidence="4 8" id="KW-0479">Metal-binding</keyword>
<dbReference type="PANTHER" id="PTHR24287">
    <property type="entry name" value="P450, PUTATIVE (EUROFUNG)-RELATED"/>
    <property type="match status" value="1"/>
</dbReference>
<keyword evidence="10" id="KW-1185">Reference proteome</keyword>
<evidence type="ECO:0000256" key="8">
    <source>
        <dbReference type="RuleBase" id="RU000461"/>
    </source>
</evidence>
<dbReference type="InterPro" id="IPR036396">
    <property type="entry name" value="Cyt_P450_sf"/>
</dbReference>